<evidence type="ECO:0000256" key="3">
    <source>
        <dbReference type="RuleBase" id="RU003560"/>
    </source>
</evidence>
<accession>A0A4R4VWH0</accession>
<keyword evidence="2 3" id="KW-0663">Pyridoxal phosphate</keyword>
<dbReference type="GO" id="GO:0008483">
    <property type="term" value="F:transaminase activity"/>
    <property type="evidence" value="ECO:0007669"/>
    <property type="project" value="UniProtKB-KW"/>
</dbReference>
<dbReference type="CDD" id="cd00610">
    <property type="entry name" value="OAT_like"/>
    <property type="match status" value="1"/>
</dbReference>
<dbReference type="PROSITE" id="PS00600">
    <property type="entry name" value="AA_TRANSFER_CLASS_3"/>
    <property type="match status" value="1"/>
</dbReference>
<organism evidence="4 5">
    <name type="scientific">Nonomuraea deserti</name>
    <dbReference type="NCBI Taxonomy" id="1848322"/>
    <lineage>
        <taxon>Bacteria</taxon>
        <taxon>Bacillati</taxon>
        <taxon>Actinomycetota</taxon>
        <taxon>Actinomycetes</taxon>
        <taxon>Streptosporangiales</taxon>
        <taxon>Streptosporangiaceae</taxon>
        <taxon>Nonomuraea</taxon>
    </lineage>
</organism>
<dbReference type="InterPro" id="IPR015422">
    <property type="entry name" value="PyrdxlP-dep_Trfase_small"/>
</dbReference>
<dbReference type="Pfam" id="PF00202">
    <property type="entry name" value="Aminotran_3"/>
    <property type="match status" value="1"/>
</dbReference>
<proteinExistence type="inferred from homology"/>
<dbReference type="InterPro" id="IPR049704">
    <property type="entry name" value="Aminotrans_3_PPA_site"/>
</dbReference>
<protein>
    <submittedName>
        <fullName evidence="4">Aminotransferase class III-fold pyridoxal phosphate-dependent enzyme</fullName>
    </submittedName>
</protein>
<evidence type="ECO:0000313" key="5">
    <source>
        <dbReference type="Proteomes" id="UP000295258"/>
    </source>
</evidence>
<dbReference type="InterPro" id="IPR015424">
    <property type="entry name" value="PyrdxlP-dep_Trfase"/>
</dbReference>
<keyword evidence="5" id="KW-1185">Reference proteome</keyword>
<dbReference type="Gene3D" id="3.90.1150.10">
    <property type="entry name" value="Aspartate Aminotransferase, domain 1"/>
    <property type="match status" value="1"/>
</dbReference>
<reference evidence="4 5" key="1">
    <citation type="submission" date="2019-03" db="EMBL/GenBank/DDBJ databases">
        <title>Draft genome sequences of novel Actinobacteria.</title>
        <authorList>
            <person name="Sahin N."/>
            <person name="Ay H."/>
            <person name="Saygin H."/>
        </authorList>
    </citation>
    <scope>NUCLEOTIDE SEQUENCE [LARGE SCALE GENOMIC DNA]</scope>
    <source>
        <strain evidence="4 5">KC310</strain>
    </source>
</reference>
<keyword evidence="4" id="KW-0808">Transferase</keyword>
<dbReference type="GO" id="GO:0030170">
    <property type="term" value="F:pyridoxal phosphate binding"/>
    <property type="evidence" value="ECO:0007669"/>
    <property type="project" value="InterPro"/>
</dbReference>
<dbReference type="Gene3D" id="3.40.640.10">
    <property type="entry name" value="Type I PLP-dependent aspartate aminotransferase-like (Major domain)"/>
    <property type="match status" value="1"/>
</dbReference>
<evidence type="ECO:0000256" key="1">
    <source>
        <dbReference type="ARBA" id="ARBA00008954"/>
    </source>
</evidence>
<name>A0A4R4VWH0_9ACTN</name>
<dbReference type="InterPro" id="IPR015421">
    <property type="entry name" value="PyrdxlP-dep_Trfase_major"/>
</dbReference>
<keyword evidence="4" id="KW-0032">Aminotransferase</keyword>
<dbReference type="EMBL" id="SMKO01000024">
    <property type="protein sequence ID" value="TDD07753.1"/>
    <property type="molecule type" value="Genomic_DNA"/>
</dbReference>
<dbReference type="AlphaFoldDB" id="A0A4R4VWH0"/>
<dbReference type="PANTHER" id="PTHR43094">
    <property type="entry name" value="AMINOTRANSFERASE"/>
    <property type="match status" value="1"/>
</dbReference>
<dbReference type="InterPro" id="IPR005814">
    <property type="entry name" value="Aminotrans_3"/>
</dbReference>
<evidence type="ECO:0000313" key="4">
    <source>
        <dbReference type="EMBL" id="TDD07753.1"/>
    </source>
</evidence>
<dbReference type="PANTHER" id="PTHR43094:SF1">
    <property type="entry name" value="AMINOTRANSFERASE CLASS-III"/>
    <property type="match status" value="1"/>
</dbReference>
<sequence>MMAGASTLPMVDRAYGVMIVDTDGREYVDGCSGTICVNIGHGVSDVLEAISAQSQLVTFAHRSQFRSQPVEDLTAMILAIAGPGYREVVYTNSGSETMETAVRLVMHHHAGTGRDIIVSQRPSYHGMTVGALAVSGHPPRRRNLEALLGGVAKLEQVSSSRDAEILPSLEDWLLVLERVDPARIAAVVFEPVGGAASGGAEMDVRTLRGLREFCDSVGALLIADEVMTGFGRTGEWFGVTKSGITPDLVVTGKGLSGGYLPIGACIVGERVLSGASAADVSMGHTMSGNPLAAAAALAVLKYTRDQRLVSRAREVGTFLRGELELVAESVPFLQPPRGRGLLLGMGIEQNPVDFATTPLNRRIVEAALRNGLLVYPSGVDARTQSVMVCPPLTIRDREVEMLIARFTRAVSQSFVAERV</sequence>
<evidence type="ECO:0000256" key="2">
    <source>
        <dbReference type="ARBA" id="ARBA00022898"/>
    </source>
</evidence>
<dbReference type="PIRSF" id="PIRSF000521">
    <property type="entry name" value="Transaminase_4ab_Lys_Orn"/>
    <property type="match status" value="1"/>
</dbReference>
<dbReference type="SUPFAM" id="SSF53383">
    <property type="entry name" value="PLP-dependent transferases"/>
    <property type="match status" value="1"/>
</dbReference>
<comment type="caution">
    <text evidence="4">The sequence shown here is derived from an EMBL/GenBank/DDBJ whole genome shotgun (WGS) entry which is preliminary data.</text>
</comment>
<comment type="similarity">
    <text evidence="1 3">Belongs to the class-III pyridoxal-phosphate-dependent aminotransferase family.</text>
</comment>
<gene>
    <name evidence="4" type="ORF">E1292_12745</name>
</gene>
<dbReference type="Proteomes" id="UP000295258">
    <property type="component" value="Unassembled WGS sequence"/>
</dbReference>